<comment type="similarity">
    <text evidence="2">Belongs to the class-IV pyridoxal-phosphate-dependent aminotransferase family.</text>
</comment>
<dbReference type="InterPro" id="IPR017824">
    <property type="entry name" value="Aminodeoxychorismate_lyase_IV"/>
</dbReference>
<evidence type="ECO:0000256" key="2">
    <source>
        <dbReference type="ARBA" id="ARBA00009320"/>
    </source>
</evidence>
<organism evidence="13 14">
    <name type="scientific">Parashewanella curva</name>
    <dbReference type="NCBI Taxonomy" id="2338552"/>
    <lineage>
        <taxon>Bacteria</taxon>
        <taxon>Pseudomonadati</taxon>
        <taxon>Pseudomonadota</taxon>
        <taxon>Gammaproteobacteria</taxon>
        <taxon>Alteromonadales</taxon>
        <taxon>Shewanellaceae</taxon>
        <taxon>Parashewanella</taxon>
    </lineage>
</organism>
<dbReference type="PANTHER" id="PTHR42743:SF2">
    <property type="entry name" value="AMINODEOXYCHORISMATE LYASE"/>
    <property type="match status" value="1"/>
</dbReference>
<evidence type="ECO:0000256" key="10">
    <source>
        <dbReference type="ARBA" id="ARBA00054027"/>
    </source>
</evidence>
<evidence type="ECO:0000256" key="7">
    <source>
        <dbReference type="ARBA" id="ARBA00035633"/>
    </source>
</evidence>
<keyword evidence="6 13" id="KW-0456">Lyase</keyword>
<dbReference type="CDD" id="cd01559">
    <property type="entry name" value="ADCL_like"/>
    <property type="match status" value="1"/>
</dbReference>
<comment type="cofactor">
    <cofactor evidence="1">
        <name>pyridoxal 5'-phosphate</name>
        <dbReference type="ChEBI" id="CHEBI:597326"/>
    </cofactor>
</comment>
<evidence type="ECO:0000256" key="12">
    <source>
        <dbReference type="NCBIfam" id="TIGR03461"/>
    </source>
</evidence>
<keyword evidence="14" id="KW-1185">Reference proteome</keyword>
<accession>A0A3L8Q293</accession>
<evidence type="ECO:0000256" key="6">
    <source>
        <dbReference type="ARBA" id="ARBA00023239"/>
    </source>
</evidence>
<name>A0A3L8Q293_9GAMM</name>
<dbReference type="RefSeq" id="WP_121837545.1">
    <property type="nucleotide sequence ID" value="NZ_ML014757.1"/>
</dbReference>
<evidence type="ECO:0000256" key="5">
    <source>
        <dbReference type="ARBA" id="ARBA00022909"/>
    </source>
</evidence>
<dbReference type="InterPro" id="IPR001544">
    <property type="entry name" value="Aminotrans_IV"/>
</dbReference>
<dbReference type="NCBIfam" id="NF004761">
    <property type="entry name" value="PRK06092.1"/>
    <property type="match status" value="1"/>
</dbReference>
<evidence type="ECO:0000256" key="4">
    <source>
        <dbReference type="ARBA" id="ARBA00022898"/>
    </source>
</evidence>
<dbReference type="FunFam" id="3.20.10.10:FF:000002">
    <property type="entry name" value="D-alanine aminotransferase"/>
    <property type="match status" value="1"/>
</dbReference>
<evidence type="ECO:0000313" key="14">
    <source>
        <dbReference type="Proteomes" id="UP000281474"/>
    </source>
</evidence>
<comment type="caution">
    <text evidence="13">The sequence shown here is derived from an EMBL/GenBank/DDBJ whole genome shotgun (WGS) entry which is preliminary data.</text>
</comment>
<gene>
    <name evidence="13" type="primary">pabC</name>
    <name evidence="13" type="ORF">D5018_03210</name>
</gene>
<dbReference type="Pfam" id="PF01063">
    <property type="entry name" value="Aminotran_4"/>
    <property type="match status" value="1"/>
</dbReference>
<evidence type="ECO:0000256" key="1">
    <source>
        <dbReference type="ARBA" id="ARBA00001933"/>
    </source>
</evidence>
<evidence type="ECO:0000313" key="13">
    <source>
        <dbReference type="EMBL" id="RLV61119.1"/>
    </source>
</evidence>
<dbReference type="GO" id="GO:0046656">
    <property type="term" value="P:folic acid biosynthetic process"/>
    <property type="evidence" value="ECO:0007669"/>
    <property type="project" value="UniProtKB-KW"/>
</dbReference>
<reference evidence="13 14" key="1">
    <citation type="submission" date="2018-09" db="EMBL/GenBank/DDBJ databases">
        <title>Phylogeny of the Shewanellaceae, and recommendation for two new genera, Pseudoshewanella and Parashewanella.</title>
        <authorList>
            <person name="Wang G."/>
        </authorList>
    </citation>
    <scope>NUCLEOTIDE SEQUENCE [LARGE SCALE GENOMIC DNA]</scope>
    <source>
        <strain evidence="13 14">C51</strain>
    </source>
</reference>
<dbReference type="InterPro" id="IPR036038">
    <property type="entry name" value="Aminotransferase-like"/>
</dbReference>
<dbReference type="InterPro" id="IPR043132">
    <property type="entry name" value="BCAT-like_C"/>
</dbReference>
<dbReference type="GO" id="GO:0008153">
    <property type="term" value="P:4-aminobenzoate biosynthetic process"/>
    <property type="evidence" value="ECO:0007669"/>
    <property type="project" value="UniProtKB-UniRule"/>
</dbReference>
<comment type="subunit">
    <text evidence="3">Homodimer.</text>
</comment>
<evidence type="ECO:0000256" key="8">
    <source>
        <dbReference type="ARBA" id="ARBA00035676"/>
    </source>
</evidence>
<dbReference type="AlphaFoldDB" id="A0A3L8Q293"/>
<dbReference type="GO" id="GO:0008696">
    <property type="term" value="F:4-amino-4-deoxychorismate lyase activity"/>
    <property type="evidence" value="ECO:0007669"/>
    <property type="project" value="UniProtKB-UniRule"/>
</dbReference>
<dbReference type="SUPFAM" id="SSF56752">
    <property type="entry name" value="D-aminoacid aminotransferase-like PLP-dependent enzymes"/>
    <property type="match status" value="1"/>
</dbReference>
<dbReference type="GO" id="GO:0030170">
    <property type="term" value="F:pyridoxal phosphate binding"/>
    <property type="evidence" value="ECO:0007669"/>
    <property type="project" value="InterPro"/>
</dbReference>
<dbReference type="Gene3D" id="3.30.470.10">
    <property type="match status" value="1"/>
</dbReference>
<dbReference type="GO" id="GO:0005829">
    <property type="term" value="C:cytosol"/>
    <property type="evidence" value="ECO:0007669"/>
    <property type="project" value="TreeGrafter"/>
</dbReference>
<dbReference type="EC" id="4.1.3.38" evidence="8 12"/>
<dbReference type="PANTHER" id="PTHR42743">
    <property type="entry name" value="AMINO-ACID AMINOTRANSFERASE"/>
    <property type="match status" value="1"/>
</dbReference>
<dbReference type="InterPro" id="IPR050571">
    <property type="entry name" value="Class-IV_PLP-Dep_Aminotrnsfr"/>
</dbReference>
<keyword evidence="5" id="KW-0289">Folate biosynthesis</keyword>
<evidence type="ECO:0000256" key="3">
    <source>
        <dbReference type="ARBA" id="ARBA00011738"/>
    </source>
</evidence>
<keyword evidence="4" id="KW-0663">Pyridoxal phosphate</keyword>
<evidence type="ECO:0000256" key="9">
    <source>
        <dbReference type="ARBA" id="ARBA00049529"/>
    </source>
</evidence>
<comment type="catalytic activity">
    <reaction evidence="9">
        <text>4-amino-4-deoxychorismate = 4-aminobenzoate + pyruvate + H(+)</text>
        <dbReference type="Rhea" id="RHEA:16201"/>
        <dbReference type="ChEBI" id="CHEBI:15361"/>
        <dbReference type="ChEBI" id="CHEBI:15378"/>
        <dbReference type="ChEBI" id="CHEBI:17836"/>
        <dbReference type="ChEBI" id="CHEBI:58406"/>
        <dbReference type="EC" id="4.1.3.38"/>
    </reaction>
</comment>
<comment type="function">
    <text evidence="10">Involved in the biosynthesis of p-aminobenzoate (PABA), a precursor of tetrahydrofolate. Converts 4-amino-4-deoxychorismate into 4-aminobenzoate (PABA) and pyruvate.</text>
</comment>
<sequence length="282" mass="31700">MQKLWINGQRQSDLQGKHCNAFDRGMAYGDGVFATMCIDSHGQIQFLETHIQRLTQAAFRLQIKVDDQFWSPSPLLIEHLKKIALQYPSQGLKLLISRGVGGRGYQAPDSSSVTELVSTFSLPELYINWQKQGIKLQSSEIKLAKQPILAGMKHLNRLEQVMIKSQPLNEGFQDWLVMDTDDMVIESSMANIFFHDGDKWSTPCLSQSGVSGVMREQVIQQLLESGEHVEVLSIPKEKIKLMQHAFITNSLMGVVDIVQVDDMTLAKSPITEMLRSQLGVSL</sequence>
<proteinExistence type="inferred from homology"/>
<comment type="pathway">
    <text evidence="7">Cofactor biosynthesis; tetrahydrofolate biosynthesis; 4-aminobenzoate from chorismate: step 2/2.</text>
</comment>
<dbReference type="NCBIfam" id="TIGR03461">
    <property type="entry name" value="pabC_Proteo"/>
    <property type="match status" value="1"/>
</dbReference>
<dbReference type="OrthoDB" id="9805628at2"/>
<protein>
    <recommendedName>
        <fullName evidence="11 12">Aminodeoxychorismate lyase</fullName>
        <ecNumber evidence="8 12">4.1.3.38</ecNumber>
    </recommendedName>
</protein>
<dbReference type="Gene3D" id="3.20.10.10">
    <property type="entry name" value="D-amino Acid Aminotransferase, subunit A, domain 2"/>
    <property type="match status" value="1"/>
</dbReference>
<dbReference type="Proteomes" id="UP000281474">
    <property type="component" value="Unassembled WGS sequence"/>
</dbReference>
<evidence type="ECO:0000256" key="11">
    <source>
        <dbReference type="ARBA" id="ARBA00069174"/>
    </source>
</evidence>
<dbReference type="EMBL" id="QZEI01000006">
    <property type="protein sequence ID" value="RLV61119.1"/>
    <property type="molecule type" value="Genomic_DNA"/>
</dbReference>
<dbReference type="InterPro" id="IPR043131">
    <property type="entry name" value="BCAT-like_N"/>
</dbReference>